<evidence type="ECO:0000256" key="3">
    <source>
        <dbReference type="ARBA" id="ARBA00038317"/>
    </source>
</evidence>
<dbReference type="Proteomes" id="UP000887540">
    <property type="component" value="Unplaced"/>
</dbReference>
<evidence type="ECO:0000313" key="7">
    <source>
        <dbReference type="Proteomes" id="UP000887540"/>
    </source>
</evidence>
<name>A0A914DSG4_9BILA</name>
<dbReference type="PROSITE" id="PS50405">
    <property type="entry name" value="GST_CTER"/>
    <property type="match status" value="1"/>
</dbReference>
<evidence type="ECO:0000256" key="2">
    <source>
        <dbReference type="ARBA" id="ARBA00022679"/>
    </source>
</evidence>
<evidence type="ECO:0000256" key="4">
    <source>
        <dbReference type="ARBA" id="ARBA00047960"/>
    </source>
</evidence>
<dbReference type="CDD" id="cd03192">
    <property type="entry name" value="GST_C_Sigma_like"/>
    <property type="match status" value="1"/>
</dbReference>
<evidence type="ECO:0000313" key="9">
    <source>
        <dbReference type="WBParaSite" id="ACRNAN_scaffold989.g16803.t1"/>
    </source>
</evidence>
<keyword evidence="7" id="KW-1185">Reference proteome</keyword>
<dbReference type="SUPFAM" id="SSF47616">
    <property type="entry name" value="GST C-terminal domain-like"/>
    <property type="match status" value="1"/>
</dbReference>
<evidence type="ECO:0000256" key="1">
    <source>
        <dbReference type="ARBA" id="ARBA00012452"/>
    </source>
</evidence>
<dbReference type="GO" id="GO:0006749">
    <property type="term" value="P:glutathione metabolic process"/>
    <property type="evidence" value="ECO:0007669"/>
    <property type="project" value="TreeGrafter"/>
</dbReference>
<dbReference type="EC" id="2.5.1.18" evidence="1"/>
<dbReference type="PANTHER" id="PTHR11571:SF256">
    <property type="entry name" value="GST C-TERMINAL DOMAIN-CONTAINING PROTEIN-RELATED"/>
    <property type="match status" value="1"/>
</dbReference>
<evidence type="ECO:0000313" key="8">
    <source>
        <dbReference type="WBParaSite" id="ACRNAN_scaffold3476.g27446.t1"/>
    </source>
</evidence>
<dbReference type="WBParaSite" id="ACRNAN_scaffold989.g16803.t1">
    <property type="protein sequence ID" value="ACRNAN_scaffold989.g16803.t1"/>
    <property type="gene ID" value="ACRNAN_scaffold989.g16803"/>
</dbReference>
<dbReference type="InterPro" id="IPR036282">
    <property type="entry name" value="Glutathione-S-Trfase_C_sf"/>
</dbReference>
<comment type="similarity">
    <text evidence="3">Belongs to the GST superfamily. Sigma family.</text>
</comment>
<reference evidence="8 9" key="1">
    <citation type="submission" date="2022-11" db="UniProtKB">
        <authorList>
            <consortium name="WormBaseParasite"/>
        </authorList>
    </citation>
    <scope>IDENTIFICATION</scope>
</reference>
<dbReference type="AlphaFoldDB" id="A0A914DSG4"/>
<proteinExistence type="inferred from homology"/>
<dbReference type="PANTHER" id="PTHR11571">
    <property type="entry name" value="GLUTATHIONE S-TRANSFERASE"/>
    <property type="match status" value="1"/>
</dbReference>
<evidence type="ECO:0000256" key="5">
    <source>
        <dbReference type="ARBA" id="ARBA00078118"/>
    </source>
</evidence>
<dbReference type="InterPro" id="IPR004046">
    <property type="entry name" value="GST_C"/>
</dbReference>
<dbReference type="Gene3D" id="1.20.1050.10">
    <property type="match status" value="1"/>
</dbReference>
<dbReference type="Pfam" id="PF14497">
    <property type="entry name" value="GST_C_3"/>
    <property type="match status" value="1"/>
</dbReference>
<organism evidence="7 8">
    <name type="scientific">Acrobeloides nanus</name>
    <dbReference type="NCBI Taxonomy" id="290746"/>
    <lineage>
        <taxon>Eukaryota</taxon>
        <taxon>Metazoa</taxon>
        <taxon>Ecdysozoa</taxon>
        <taxon>Nematoda</taxon>
        <taxon>Chromadorea</taxon>
        <taxon>Rhabditida</taxon>
        <taxon>Tylenchina</taxon>
        <taxon>Cephalobomorpha</taxon>
        <taxon>Cephaloboidea</taxon>
        <taxon>Cephalobidae</taxon>
        <taxon>Acrobeloides</taxon>
    </lineage>
</organism>
<dbReference type="InterPro" id="IPR050213">
    <property type="entry name" value="GST_superfamily"/>
</dbReference>
<dbReference type="WBParaSite" id="ACRNAN_scaffold3476.g27446.t1">
    <property type="protein sequence ID" value="ACRNAN_scaffold3476.g27446.t1"/>
    <property type="gene ID" value="ACRNAN_scaffold3476.g27446"/>
</dbReference>
<dbReference type="InterPro" id="IPR010987">
    <property type="entry name" value="Glutathione-S-Trfase_C-like"/>
</dbReference>
<dbReference type="GO" id="GO:0005737">
    <property type="term" value="C:cytoplasm"/>
    <property type="evidence" value="ECO:0007669"/>
    <property type="project" value="UniProtKB-ARBA"/>
</dbReference>
<comment type="catalytic activity">
    <reaction evidence="4">
        <text>RX + glutathione = an S-substituted glutathione + a halide anion + H(+)</text>
        <dbReference type="Rhea" id="RHEA:16437"/>
        <dbReference type="ChEBI" id="CHEBI:15378"/>
        <dbReference type="ChEBI" id="CHEBI:16042"/>
        <dbReference type="ChEBI" id="CHEBI:17792"/>
        <dbReference type="ChEBI" id="CHEBI:57925"/>
        <dbReference type="ChEBI" id="CHEBI:90779"/>
        <dbReference type="EC" id="2.5.1.18"/>
    </reaction>
</comment>
<evidence type="ECO:0000259" key="6">
    <source>
        <dbReference type="PROSITE" id="PS50405"/>
    </source>
</evidence>
<keyword evidence="2" id="KW-0808">Transferase</keyword>
<dbReference type="GO" id="GO:0004364">
    <property type="term" value="F:glutathione transferase activity"/>
    <property type="evidence" value="ECO:0007669"/>
    <property type="project" value="UniProtKB-EC"/>
</dbReference>
<sequence length="141" mass="16058">MVHYKLYYFPVKARGLAGTGDWEKAQVDAFVDFFKDISSELGPFSAILLGFSQADKEAAYKEHYLPVAERAFPILKKYLRDAGNGYLFKGGLTYADFILAEAFDLLAKGVPNFYEDHPEFKNHNQKVYSLPQLQKYLSARS</sequence>
<accession>A0A914DSG4</accession>
<protein>
    <recommendedName>
        <fullName evidence="1">glutathione transferase</fullName>
        <ecNumber evidence="1">2.5.1.18</ecNumber>
    </recommendedName>
    <alternativeName>
        <fullName evidence="5">GST class-sigma</fullName>
    </alternativeName>
</protein>
<feature type="domain" description="GST C-terminal" evidence="6">
    <location>
        <begin position="20"/>
        <end position="141"/>
    </location>
</feature>
<dbReference type="FunFam" id="1.20.1050.10:FF:000031">
    <property type="entry name" value="Glutathione S-Transferase"/>
    <property type="match status" value="1"/>
</dbReference>